<sequence length="782" mass="85956">MPEETGAQLGLRTLEDISALILQSHDLQETLANIVNLVAKRMATDVCSIYLLEADGETLRLHATRGLSRLSVGITMKISEGLTGLAVETRGVVATDNAPLHPRYKYFRQTKEEKVLSFLGVPFFERNNPIGVIVVQNREARTFTPTEVSALSTIAWQISSIVSNAKLLDSVRKKEEERAFYAAEVERLKQSGVLKDAAPVKQTSTKQAMLSGIGIAAGFAAGKVTILNRGTSAEPVVERARPRAEEHKRLKIALEKARIQTIYLEKRVGEMLSEADAAIFHSHLMILEDRGFIGKIGSLIDEGLGAQRAVTEVVGQYVTAFSQMADPYLRERSADMEDIGRRLVDALNGHQRSPDKMPGNRIIIARELLPSDLATMDPGKVLGIATEKGNLNAHAAIMARALGIPAVFGVEGLLKQVGVRSFVIVDGTSGCVYLNPDESVKLEYQRLQGEFDQKQRALEGIRELPAETPDGCRVKLLANIGLLSDVQVAHLHGAEGVGLYRTEFPFMTRRNFPDRQVQATVYQKVLEGFPGMPVTIRTLDIGGDKGLSYFPHPKEDNPFLGWRSIRVSLERQDIFREQLAGILLASPYGSCNLMFPLISGVDEVRTIKGILEEVKEELRRDGKPFDQEVKVGIMVELPAAVLVADLLAKEVDYFSIGTNDLIQYTLACDRNNQKIRKWYDPYHPAVLKAIKRVADAAAHAGIPATLCGEMAAEPINAILLMGMGVRSFSLSAPCLPQVKEAIRRIPLSRAQRIADRVLAMETAQAIRVYLEGVQQELGAEGC</sequence>
<comment type="subcellular location">
    <subcellularLocation>
        <location evidence="3">Cytoplasm</location>
    </subcellularLocation>
</comment>
<evidence type="ECO:0000256" key="4">
    <source>
        <dbReference type="ARBA" id="ARBA00007837"/>
    </source>
</evidence>
<dbReference type="InterPro" id="IPR036637">
    <property type="entry name" value="Phosphohistidine_dom_sf"/>
</dbReference>
<evidence type="ECO:0000256" key="11">
    <source>
        <dbReference type="ARBA" id="ARBA00022723"/>
    </source>
</evidence>
<evidence type="ECO:0000313" key="15">
    <source>
        <dbReference type="EMBL" id="GFO69105.1"/>
    </source>
</evidence>
<dbReference type="InterPro" id="IPR008279">
    <property type="entry name" value="PEP-util_enz_mobile_dom"/>
</dbReference>
<dbReference type="GO" id="GO:0005737">
    <property type="term" value="C:cytoplasm"/>
    <property type="evidence" value="ECO:0007669"/>
    <property type="project" value="UniProtKB-SubCell"/>
</dbReference>
<keyword evidence="9 15" id="KW-0808">Transferase</keyword>
<keyword evidence="8" id="KW-0762">Sugar transport</keyword>
<keyword evidence="11" id="KW-0479">Metal-binding</keyword>
<dbReference type="Pfam" id="PF13185">
    <property type="entry name" value="GAF_2"/>
    <property type="match status" value="1"/>
</dbReference>
<protein>
    <recommendedName>
        <fullName evidence="5">phosphoenolpyruvate--protein phosphotransferase</fullName>
        <ecNumber evidence="5">2.7.3.9</ecNumber>
    </recommendedName>
</protein>
<evidence type="ECO:0000313" key="16">
    <source>
        <dbReference type="Proteomes" id="UP000587586"/>
    </source>
</evidence>
<evidence type="ECO:0000256" key="13">
    <source>
        <dbReference type="ARBA" id="ARBA00022842"/>
    </source>
</evidence>
<keyword evidence="7" id="KW-0963">Cytoplasm</keyword>
<dbReference type="Gene3D" id="3.30.450.40">
    <property type="match status" value="1"/>
</dbReference>
<dbReference type="SMART" id="SM00065">
    <property type="entry name" value="GAF"/>
    <property type="match status" value="1"/>
</dbReference>
<dbReference type="NCBIfam" id="TIGR01417">
    <property type="entry name" value="PTS_I_fam"/>
    <property type="match status" value="1"/>
</dbReference>
<keyword evidence="15" id="KW-0670">Pyruvate</keyword>
<dbReference type="AlphaFoldDB" id="A0A6V8N937"/>
<dbReference type="SUPFAM" id="SSF52009">
    <property type="entry name" value="Phosphohistidine domain"/>
    <property type="match status" value="1"/>
</dbReference>
<dbReference type="GO" id="GO:0046872">
    <property type="term" value="F:metal ion binding"/>
    <property type="evidence" value="ECO:0007669"/>
    <property type="project" value="UniProtKB-KW"/>
</dbReference>
<dbReference type="InterPro" id="IPR036618">
    <property type="entry name" value="PtsI_HPr-bd_sf"/>
</dbReference>
<dbReference type="InterPro" id="IPR050499">
    <property type="entry name" value="PEP-utilizing_PTS_enzyme"/>
</dbReference>
<dbReference type="PROSITE" id="PS00742">
    <property type="entry name" value="PEP_ENZYMES_2"/>
    <property type="match status" value="1"/>
</dbReference>
<evidence type="ECO:0000256" key="8">
    <source>
        <dbReference type="ARBA" id="ARBA00022597"/>
    </source>
</evidence>
<dbReference type="GO" id="GO:0008965">
    <property type="term" value="F:phosphoenolpyruvate-protein phosphotransferase activity"/>
    <property type="evidence" value="ECO:0007669"/>
    <property type="project" value="UniProtKB-EC"/>
</dbReference>
<dbReference type="EC" id="2.7.3.9" evidence="5"/>
<name>A0A6V8N937_9BACT</name>
<comment type="cofactor">
    <cofactor evidence="2">
        <name>Mg(2+)</name>
        <dbReference type="ChEBI" id="CHEBI:18420"/>
    </cofactor>
</comment>
<dbReference type="InterPro" id="IPR023151">
    <property type="entry name" value="PEP_util_CS"/>
</dbReference>
<dbReference type="EMBL" id="BLXZ01000005">
    <property type="protein sequence ID" value="GFO69105.1"/>
    <property type="molecule type" value="Genomic_DNA"/>
</dbReference>
<accession>A0A6V8N937</accession>
<evidence type="ECO:0000256" key="7">
    <source>
        <dbReference type="ARBA" id="ARBA00022490"/>
    </source>
</evidence>
<evidence type="ECO:0000256" key="1">
    <source>
        <dbReference type="ARBA" id="ARBA00000683"/>
    </source>
</evidence>
<gene>
    <name evidence="15" type="primary">ptsP</name>
    <name evidence="15" type="ORF">GMLC_26840</name>
</gene>
<dbReference type="SUPFAM" id="SSF51621">
    <property type="entry name" value="Phosphoenolpyruvate/pyruvate domain"/>
    <property type="match status" value="1"/>
</dbReference>
<feature type="domain" description="GAF" evidence="14">
    <location>
        <begin position="26"/>
        <end position="172"/>
    </location>
</feature>
<dbReference type="Pfam" id="PF02896">
    <property type="entry name" value="PEP-utilizers_C"/>
    <property type="match status" value="1"/>
</dbReference>
<dbReference type="Gene3D" id="3.20.20.60">
    <property type="entry name" value="Phosphoenolpyruvate-binding domains"/>
    <property type="match status" value="1"/>
</dbReference>
<evidence type="ECO:0000256" key="10">
    <source>
        <dbReference type="ARBA" id="ARBA00022683"/>
    </source>
</evidence>
<dbReference type="InterPro" id="IPR040442">
    <property type="entry name" value="Pyrv_kinase-like_dom_sf"/>
</dbReference>
<dbReference type="SUPFAM" id="SSF47831">
    <property type="entry name" value="Enzyme I of the PEP:sugar phosphotransferase system HPr-binding (sub)domain"/>
    <property type="match status" value="1"/>
</dbReference>
<keyword evidence="16" id="KW-1185">Reference proteome</keyword>
<proteinExistence type="inferred from homology"/>
<dbReference type="RefSeq" id="WP_183361684.1">
    <property type="nucleotide sequence ID" value="NZ_BLXZ01000005.1"/>
</dbReference>
<evidence type="ECO:0000256" key="6">
    <source>
        <dbReference type="ARBA" id="ARBA00022448"/>
    </source>
</evidence>
<keyword evidence="12" id="KW-0418">Kinase</keyword>
<dbReference type="PANTHER" id="PTHR46244">
    <property type="entry name" value="PHOSPHOENOLPYRUVATE-PROTEIN PHOSPHOTRANSFERASE"/>
    <property type="match status" value="1"/>
</dbReference>
<evidence type="ECO:0000259" key="14">
    <source>
        <dbReference type="SMART" id="SM00065"/>
    </source>
</evidence>
<evidence type="ECO:0000256" key="3">
    <source>
        <dbReference type="ARBA" id="ARBA00004496"/>
    </source>
</evidence>
<dbReference type="Gene3D" id="1.10.274.10">
    <property type="entry name" value="PtsI, HPr-binding domain"/>
    <property type="match status" value="1"/>
</dbReference>
<dbReference type="InterPro" id="IPR029016">
    <property type="entry name" value="GAF-like_dom_sf"/>
</dbReference>
<evidence type="ECO:0000256" key="9">
    <source>
        <dbReference type="ARBA" id="ARBA00022679"/>
    </source>
</evidence>
<comment type="similarity">
    <text evidence="4">Belongs to the PEP-utilizing enzyme family.</text>
</comment>
<dbReference type="Proteomes" id="UP000587586">
    <property type="component" value="Unassembled WGS sequence"/>
</dbReference>
<evidence type="ECO:0000256" key="12">
    <source>
        <dbReference type="ARBA" id="ARBA00022777"/>
    </source>
</evidence>
<dbReference type="PANTHER" id="PTHR46244:SF6">
    <property type="entry name" value="PHOSPHOENOLPYRUVATE-PROTEIN PHOSPHOTRANSFERASE"/>
    <property type="match status" value="1"/>
</dbReference>
<organism evidence="15 16">
    <name type="scientific">Geomonas limicola</name>
    <dbReference type="NCBI Taxonomy" id="2740186"/>
    <lineage>
        <taxon>Bacteria</taxon>
        <taxon>Pseudomonadati</taxon>
        <taxon>Thermodesulfobacteriota</taxon>
        <taxon>Desulfuromonadia</taxon>
        <taxon>Geobacterales</taxon>
        <taxon>Geobacteraceae</taxon>
        <taxon>Geomonas</taxon>
    </lineage>
</organism>
<evidence type="ECO:0000256" key="5">
    <source>
        <dbReference type="ARBA" id="ARBA00012232"/>
    </source>
</evidence>
<dbReference type="InterPro" id="IPR000121">
    <property type="entry name" value="PEP_util_C"/>
</dbReference>
<comment type="caution">
    <text evidence="15">The sequence shown here is derived from an EMBL/GenBank/DDBJ whole genome shotgun (WGS) entry which is preliminary data.</text>
</comment>
<dbReference type="Gene3D" id="3.50.30.10">
    <property type="entry name" value="Phosphohistidine domain"/>
    <property type="match status" value="1"/>
</dbReference>
<dbReference type="Pfam" id="PF00391">
    <property type="entry name" value="PEP-utilizers"/>
    <property type="match status" value="1"/>
</dbReference>
<dbReference type="GO" id="GO:0009401">
    <property type="term" value="P:phosphoenolpyruvate-dependent sugar phosphotransferase system"/>
    <property type="evidence" value="ECO:0007669"/>
    <property type="project" value="UniProtKB-KW"/>
</dbReference>
<dbReference type="PRINTS" id="PR01736">
    <property type="entry name" value="PHPHTRNFRASE"/>
</dbReference>
<dbReference type="InterPro" id="IPR003018">
    <property type="entry name" value="GAF"/>
</dbReference>
<dbReference type="GO" id="GO:0016301">
    <property type="term" value="F:kinase activity"/>
    <property type="evidence" value="ECO:0007669"/>
    <property type="project" value="UniProtKB-KW"/>
</dbReference>
<comment type="catalytic activity">
    <reaction evidence="1">
        <text>L-histidyl-[protein] + phosphoenolpyruvate = N(pros)-phospho-L-histidyl-[protein] + pyruvate</text>
        <dbReference type="Rhea" id="RHEA:23880"/>
        <dbReference type="Rhea" id="RHEA-COMP:9745"/>
        <dbReference type="Rhea" id="RHEA-COMP:9746"/>
        <dbReference type="ChEBI" id="CHEBI:15361"/>
        <dbReference type="ChEBI" id="CHEBI:29979"/>
        <dbReference type="ChEBI" id="CHEBI:58702"/>
        <dbReference type="ChEBI" id="CHEBI:64837"/>
        <dbReference type="EC" id="2.7.3.9"/>
    </reaction>
</comment>
<keyword evidence="6" id="KW-0813">Transport</keyword>
<dbReference type="InterPro" id="IPR015813">
    <property type="entry name" value="Pyrv/PenolPyrv_kinase-like_dom"/>
</dbReference>
<dbReference type="SUPFAM" id="SSF55781">
    <property type="entry name" value="GAF domain-like"/>
    <property type="match status" value="1"/>
</dbReference>
<evidence type="ECO:0000256" key="2">
    <source>
        <dbReference type="ARBA" id="ARBA00001946"/>
    </source>
</evidence>
<keyword evidence="10" id="KW-0598">Phosphotransferase system</keyword>
<dbReference type="InterPro" id="IPR006318">
    <property type="entry name" value="PTS_EI-like"/>
</dbReference>
<dbReference type="Pfam" id="PF05524">
    <property type="entry name" value="PEP-utilisers_N"/>
    <property type="match status" value="1"/>
</dbReference>
<reference evidence="16" key="1">
    <citation type="submission" date="2020-06" db="EMBL/GenBank/DDBJ databases">
        <title>Draft genomic sequecing of Geomonas sp. Red745.</title>
        <authorList>
            <person name="Itoh H."/>
            <person name="Xu Z.X."/>
            <person name="Ushijima N."/>
            <person name="Masuda Y."/>
            <person name="Shiratori Y."/>
            <person name="Senoo K."/>
        </authorList>
    </citation>
    <scope>NUCLEOTIDE SEQUENCE [LARGE SCALE GENOMIC DNA]</scope>
    <source>
        <strain evidence="16">Red745</strain>
    </source>
</reference>
<dbReference type="InterPro" id="IPR008731">
    <property type="entry name" value="PTS_EIN"/>
</dbReference>
<keyword evidence="13" id="KW-0460">Magnesium</keyword>